<evidence type="ECO:0000313" key="5">
    <source>
        <dbReference type="EMBL" id="MCP8940107.1"/>
    </source>
</evidence>
<name>A0ABT1LF35_9HYPH</name>
<comment type="caution">
    <text evidence="5">The sequence shown here is derived from an EMBL/GenBank/DDBJ whole genome shotgun (WGS) entry which is preliminary data.</text>
</comment>
<evidence type="ECO:0000256" key="1">
    <source>
        <dbReference type="ARBA" id="ARBA00006739"/>
    </source>
</evidence>
<dbReference type="SUPFAM" id="SSF53448">
    <property type="entry name" value="Nucleotide-diphospho-sugar transferases"/>
    <property type="match status" value="1"/>
</dbReference>
<dbReference type="InterPro" id="IPR029044">
    <property type="entry name" value="Nucleotide-diphossugar_trans"/>
</dbReference>
<comment type="similarity">
    <text evidence="1">Belongs to the glycosyltransferase 2 family.</text>
</comment>
<dbReference type="Gene3D" id="3.90.550.10">
    <property type="entry name" value="Spore Coat Polysaccharide Biosynthesis Protein SpsA, Chain A"/>
    <property type="match status" value="1"/>
</dbReference>
<dbReference type="PANTHER" id="PTHR43685:SF5">
    <property type="entry name" value="GLYCOSYLTRANSFERASE EPSE-RELATED"/>
    <property type="match status" value="1"/>
</dbReference>
<dbReference type="CDD" id="cd00761">
    <property type="entry name" value="Glyco_tranf_GTA_type"/>
    <property type="match status" value="1"/>
</dbReference>
<feature type="domain" description="Glycosyltransferase 2-like" evidence="4">
    <location>
        <begin position="5"/>
        <end position="134"/>
    </location>
</feature>
<organism evidence="5 6">
    <name type="scientific">Alsobacter ponti</name>
    <dbReference type="NCBI Taxonomy" id="2962936"/>
    <lineage>
        <taxon>Bacteria</taxon>
        <taxon>Pseudomonadati</taxon>
        <taxon>Pseudomonadota</taxon>
        <taxon>Alphaproteobacteria</taxon>
        <taxon>Hyphomicrobiales</taxon>
        <taxon>Alsobacteraceae</taxon>
        <taxon>Alsobacter</taxon>
    </lineage>
</organism>
<dbReference type="Proteomes" id="UP001205890">
    <property type="component" value="Unassembled WGS sequence"/>
</dbReference>
<dbReference type="InterPro" id="IPR001173">
    <property type="entry name" value="Glyco_trans_2-like"/>
</dbReference>
<proteinExistence type="inferred from homology"/>
<dbReference type="EMBL" id="JANCLU010000017">
    <property type="protein sequence ID" value="MCP8940107.1"/>
    <property type="molecule type" value="Genomic_DNA"/>
</dbReference>
<keyword evidence="6" id="KW-1185">Reference proteome</keyword>
<dbReference type="InterPro" id="IPR050834">
    <property type="entry name" value="Glycosyltransf_2"/>
</dbReference>
<protein>
    <submittedName>
        <fullName evidence="5">Glycosyltransferase</fullName>
    </submittedName>
</protein>
<dbReference type="RefSeq" id="WP_254744447.1">
    <property type="nucleotide sequence ID" value="NZ_JANCLU010000017.1"/>
</dbReference>
<keyword evidence="3" id="KW-0808">Transferase</keyword>
<sequence length="293" mass="33512">MASLTVAVPVYNEAEMLRATLDEVSRQSFGDFVVLVFDNASTDATPQVAAEFAARDPRFRHVRQPYNKGALANFHESLMAAETPFFIWRAADDRWSDNYLEALHGLLTANPRDQLAVGTIETADLDGRKRRIAAFPARLRGQGAGGVIRMLRASKAAWIYGMFRREALTARMNEVVASYGHPWGFDHLVLFRFILEDVVAGTAETTFYQIIKRTRGQATIRRTPPALEQMLELRHKFYALARRDIETSARPPVWKAVWRAYLWFYTGKRVYRFEKILKRSLLEKVSRVSRVAP</sequence>
<evidence type="ECO:0000259" key="4">
    <source>
        <dbReference type="Pfam" id="PF00535"/>
    </source>
</evidence>
<accession>A0ABT1LF35</accession>
<dbReference type="Pfam" id="PF00535">
    <property type="entry name" value="Glycos_transf_2"/>
    <property type="match status" value="1"/>
</dbReference>
<reference evidence="5 6" key="1">
    <citation type="submission" date="2022-07" db="EMBL/GenBank/DDBJ databases">
        <authorList>
            <person name="Li W.-J."/>
            <person name="Deng Q.-Q."/>
        </authorList>
    </citation>
    <scope>NUCLEOTIDE SEQUENCE [LARGE SCALE GENOMIC DNA]</scope>
    <source>
        <strain evidence="5 6">SYSU M60028</strain>
    </source>
</reference>
<evidence type="ECO:0000313" key="6">
    <source>
        <dbReference type="Proteomes" id="UP001205890"/>
    </source>
</evidence>
<evidence type="ECO:0000256" key="3">
    <source>
        <dbReference type="ARBA" id="ARBA00022679"/>
    </source>
</evidence>
<dbReference type="PANTHER" id="PTHR43685">
    <property type="entry name" value="GLYCOSYLTRANSFERASE"/>
    <property type="match status" value="1"/>
</dbReference>
<keyword evidence="2" id="KW-0328">Glycosyltransferase</keyword>
<gene>
    <name evidence="5" type="ORF">NK718_16390</name>
</gene>
<evidence type="ECO:0000256" key="2">
    <source>
        <dbReference type="ARBA" id="ARBA00022676"/>
    </source>
</evidence>